<dbReference type="OrthoDB" id="2157530at2759"/>
<sequence>PSSSASSIECRLHVTSLKNSIPYTALSYVWGLEDASAMRSILLDGKVFHVQRNLFKLLKQMRKEHYTRLLWIDAICVDQAKDDERTHQVSLMGQIYSKAALMLVWLGPRKRR</sequence>
<feature type="non-terminal residue" evidence="2">
    <location>
        <position position="1"/>
    </location>
</feature>
<dbReference type="PANTHER" id="PTHR24148:SF73">
    <property type="entry name" value="HET DOMAIN PROTEIN (AFU_ORTHOLOGUE AFUA_8G01020)"/>
    <property type="match status" value="1"/>
</dbReference>
<name>A0A9P4H744_9PLEO</name>
<dbReference type="EMBL" id="ML978209">
    <property type="protein sequence ID" value="KAF2028767.1"/>
    <property type="molecule type" value="Genomic_DNA"/>
</dbReference>
<feature type="non-terminal residue" evidence="2">
    <location>
        <position position="112"/>
    </location>
</feature>
<comment type="caution">
    <text evidence="2">The sequence shown here is derived from an EMBL/GenBank/DDBJ whole genome shotgun (WGS) entry which is preliminary data.</text>
</comment>
<organism evidence="2 3">
    <name type="scientific">Setomelanomma holmii</name>
    <dbReference type="NCBI Taxonomy" id="210430"/>
    <lineage>
        <taxon>Eukaryota</taxon>
        <taxon>Fungi</taxon>
        <taxon>Dikarya</taxon>
        <taxon>Ascomycota</taxon>
        <taxon>Pezizomycotina</taxon>
        <taxon>Dothideomycetes</taxon>
        <taxon>Pleosporomycetidae</taxon>
        <taxon>Pleosporales</taxon>
        <taxon>Pleosporineae</taxon>
        <taxon>Phaeosphaeriaceae</taxon>
        <taxon>Setomelanomma</taxon>
    </lineage>
</organism>
<dbReference type="InterPro" id="IPR052895">
    <property type="entry name" value="HetReg/Transcr_Mod"/>
</dbReference>
<dbReference type="PANTHER" id="PTHR24148">
    <property type="entry name" value="ANKYRIN REPEAT DOMAIN-CONTAINING PROTEIN 39 HOMOLOG-RELATED"/>
    <property type="match status" value="1"/>
</dbReference>
<dbReference type="Pfam" id="PF06985">
    <property type="entry name" value="HET"/>
    <property type="match status" value="1"/>
</dbReference>
<dbReference type="Proteomes" id="UP000799777">
    <property type="component" value="Unassembled WGS sequence"/>
</dbReference>
<gene>
    <name evidence="2" type="ORF">EK21DRAFT_17636</name>
</gene>
<evidence type="ECO:0000313" key="3">
    <source>
        <dbReference type="Proteomes" id="UP000799777"/>
    </source>
</evidence>
<dbReference type="InterPro" id="IPR010730">
    <property type="entry name" value="HET"/>
</dbReference>
<dbReference type="AlphaFoldDB" id="A0A9P4H744"/>
<reference evidence="2" key="1">
    <citation type="journal article" date="2020" name="Stud. Mycol.">
        <title>101 Dothideomycetes genomes: a test case for predicting lifestyles and emergence of pathogens.</title>
        <authorList>
            <person name="Haridas S."/>
            <person name="Albert R."/>
            <person name="Binder M."/>
            <person name="Bloem J."/>
            <person name="Labutti K."/>
            <person name="Salamov A."/>
            <person name="Andreopoulos B."/>
            <person name="Baker S."/>
            <person name="Barry K."/>
            <person name="Bills G."/>
            <person name="Bluhm B."/>
            <person name="Cannon C."/>
            <person name="Castanera R."/>
            <person name="Culley D."/>
            <person name="Daum C."/>
            <person name="Ezra D."/>
            <person name="Gonzalez J."/>
            <person name="Henrissat B."/>
            <person name="Kuo A."/>
            <person name="Liang C."/>
            <person name="Lipzen A."/>
            <person name="Lutzoni F."/>
            <person name="Magnuson J."/>
            <person name="Mondo S."/>
            <person name="Nolan M."/>
            <person name="Ohm R."/>
            <person name="Pangilinan J."/>
            <person name="Park H.-J."/>
            <person name="Ramirez L."/>
            <person name="Alfaro M."/>
            <person name="Sun H."/>
            <person name="Tritt A."/>
            <person name="Yoshinaga Y."/>
            <person name="Zwiers L.-H."/>
            <person name="Turgeon B."/>
            <person name="Goodwin S."/>
            <person name="Spatafora J."/>
            <person name="Crous P."/>
            <person name="Grigoriev I."/>
        </authorList>
    </citation>
    <scope>NUCLEOTIDE SEQUENCE</scope>
    <source>
        <strain evidence="2">CBS 110217</strain>
    </source>
</reference>
<accession>A0A9P4H744</accession>
<evidence type="ECO:0000259" key="1">
    <source>
        <dbReference type="Pfam" id="PF06985"/>
    </source>
</evidence>
<keyword evidence="3" id="KW-1185">Reference proteome</keyword>
<proteinExistence type="predicted"/>
<feature type="domain" description="Heterokaryon incompatibility" evidence="1">
    <location>
        <begin position="23"/>
        <end position="110"/>
    </location>
</feature>
<protein>
    <submittedName>
        <fullName evidence="2">HET-domain-containing protein</fullName>
    </submittedName>
</protein>
<evidence type="ECO:0000313" key="2">
    <source>
        <dbReference type="EMBL" id="KAF2028767.1"/>
    </source>
</evidence>